<sequence length="294" mass="33455">MLGRCLGRGHYWHVDVLRGVLDTPHWIHTSAVTLNQPRVRIKLNPDDFPKLERENDNPYHELTLEEKRARVRTEDYDLGKLKLVNKFYAIRKGKHSFRGVVFTAKEYGSLVLGIKNFKGERVDHGLDRAIDYCMSERFKNQKRYPAPQFDAFRYGVNGARGIVVKPNCFQHVLARAVSPHTEIESFPTATQALVYCVQAGTPYTDWEALDSSLVFMSYMHLQTPILWSKYLIMYANSELPTGPLCHPDPPTDSSTVQRPKKKQPAVLEIPFVGHVPEGSDSSSGIFPLADQVEE</sequence>
<evidence type="ECO:0000313" key="2">
    <source>
        <dbReference type="EMBL" id="KAA8492155.1"/>
    </source>
</evidence>
<protein>
    <submittedName>
        <fullName evidence="2">Uncharacterized protein</fullName>
    </submittedName>
</protein>
<keyword evidence="3" id="KW-1185">Reference proteome</keyword>
<evidence type="ECO:0000313" key="3">
    <source>
        <dbReference type="Proteomes" id="UP000324585"/>
    </source>
</evidence>
<accession>A0A5J4YLX7</accession>
<name>A0A5J4YLX7_PORPP</name>
<proteinExistence type="predicted"/>
<reference evidence="3" key="1">
    <citation type="journal article" date="2019" name="Nat. Commun.">
        <title>Expansion of phycobilisome linker gene families in mesophilic red algae.</title>
        <authorList>
            <person name="Lee J."/>
            <person name="Kim D."/>
            <person name="Bhattacharya D."/>
            <person name="Yoon H.S."/>
        </authorList>
    </citation>
    <scope>NUCLEOTIDE SEQUENCE [LARGE SCALE GENOMIC DNA]</scope>
    <source>
        <strain evidence="3">CCMP 1328</strain>
    </source>
</reference>
<comment type="caution">
    <text evidence="2">The sequence shown here is derived from an EMBL/GenBank/DDBJ whole genome shotgun (WGS) entry which is preliminary data.</text>
</comment>
<dbReference type="EMBL" id="VRMN01000010">
    <property type="protein sequence ID" value="KAA8492155.1"/>
    <property type="molecule type" value="Genomic_DNA"/>
</dbReference>
<dbReference type="Proteomes" id="UP000324585">
    <property type="component" value="Unassembled WGS sequence"/>
</dbReference>
<gene>
    <name evidence="2" type="ORF">FVE85_3593</name>
</gene>
<feature type="region of interest" description="Disordered" evidence="1">
    <location>
        <begin position="243"/>
        <end position="294"/>
    </location>
</feature>
<dbReference type="AlphaFoldDB" id="A0A5J4YLX7"/>
<evidence type="ECO:0000256" key="1">
    <source>
        <dbReference type="SAM" id="MobiDB-lite"/>
    </source>
</evidence>
<organism evidence="2 3">
    <name type="scientific">Porphyridium purpureum</name>
    <name type="common">Red alga</name>
    <name type="synonym">Porphyridium cruentum</name>
    <dbReference type="NCBI Taxonomy" id="35688"/>
    <lineage>
        <taxon>Eukaryota</taxon>
        <taxon>Rhodophyta</taxon>
        <taxon>Bangiophyceae</taxon>
        <taxon>Porphyridiales</taxon>
        <taxon>Porphyridiaceae</taxon>
        <taxon>Porphyridium</taxon>
    </lineage>
</organism>